<sequence>MEIQPSDECIPYRSMSLTLYDLLGIPEGIVLPSKQDISILDLDAYLKVSTPAKSPDTVDGDKAIQMLLQGGLTLKQIIDFVRIYRVSKEAGNHEALDIILGVQTDELL</sequence>
<comment type="caution">
    <text evidence="1">The sequence shown here is derived from an EMBL/GenBank/DDBJ whole genome shotgun (WGS) entry which is preliminary data.</text>
</comment>
<name>A0A4Q4N5A8_ALTAL</name>
<accession>A0A4Q4N5A8</accession>
<dbReference type="EMBL" id="PDXD01000037">
    <property type="protein sequence ID" value="RYN70775.1"/>
    <property type="molecule type" value="Genomic_DNA"/>
</dbReference>
<evidence type="ECO:0000313" key="1">
    <source>
        <dbReference type="EMBL" id="RYN70775.1"/>
    </source>
</evidence>
<dbReference type="Proteomes" id="UP000291422">
    <property type="component" value="Unassembled WGS sequence"/>
</dbReference>
<gene>
    <name evidence="1" type="ORF">AA0117_g10145</name>
</gene>
<protein>
    <submittedName>
        <fullName evidence="1">Uncharacterized protein</fullName>
    </submittedName>
</protein>
<proteinExistence type="predicted"/>
<dbReference type="AlphaFoldDB" id="A0A4Q4N5A8"/>
<organism evidence="1 2">
    <name type="scientific">Alternaria alternata</name>
    <name type="common">Alternaria rot fungus</name>
    <name type="synonym">Torula alternata</name>
    <dbReference type="NCBI Taxonomy" id="5599"/>
    <lineage>
        <taxon>Eukaryota</taxon>
        <taxon>Fungi</taxon>
        <taxon>Dikarya</taxon>
        <taxon>Ascomycota</taxon>
        <taxon>Pezizomycotina</taxon>
        <taxon>Dothideomycetes</taxon>
        <taxon>Pleosporomycetidae</taxon>
        <taxon>Pleosporales</taxon>
        <taxon>Pleosporineae</taxon>
        <taxon>Pleosporaceae</taxon>
        <taxon>Alternaria</taxon>
        <taxon>Alternaria sect. Alternaria</taxon>
        <taxon>Alternaria alternata complex</taxon>
    </lineage>
</organism>
<reference evidence="2" key="1">
    <citation type="journal article" date="2019" name="bioRxiv">
        <title>Genomics, evolutionary history and diagnostics of the Alternaria alternata species group including apple and Asian pear pathotypes.</title>
        <authorList>
            <person name="Armitage A.D."/>
            <person name="Cockerton H.M."/>
            <person name="Sreenivasaprasad S."/>
            <person name="Woodhall J.W."/>
            <person name="Lane C.R."/>
            <person name="Harrison R.J."/>
            <person name="Clarkson J.P."/>
        </authorList>
    </citation>
    <scope>NUCLEOTIDE SEQUENCE [LARGE SCALE GENOMIC DNA]</scope>
    <source>
        <strain evidence="2">FERA 1177</strain>
    </source>
</reference>
<evidence type="ECO:0000313" key="2">
    <source>
        <dbReference type="Proteomes" id="UP000291422"/>
    </source>
</evidence>